<dbReference type="EMBL" id="UINC01044677">
    <property type="protein sequence ID" value="SVB50450.1"/>
    <property type="molecule type" value="Genomic_DNA"/>
</dbReference>
<reference evidence="2" key="1">
    <citation type="submission" date="2018-05" db="EMBL/GenBank/DDBJ databases">
        <authorList>
            <person name="Lanie J.A."/>
            <person name="Ng W.-L."/>
            <person name="Kazmierczak K.M."/>
            <person name="Andrzejewski T.M."/>
            <person name="Davidsen T.M."/>
            <person name="Wayne K.J."/>
            <person name="Tettelin H."/>
            <person name="Glass J.I."/>
            <person name="Rusch D."/>
            <person name="Podicherti R."/>
            <person name="Tsui H.-C.T."/>
            <person name="Winkler M.E."/>
        </authorList>
    </citation>
    <scope>NUCLEOTIDE SEQUENCE</scope>
</reference>
<name>A0A382EIF6_9ZZZZ</name>
<feature type="domain" description="Secretion system C-terminal sorting" evidence="1">
    <location>
        <begin position="334"/>
        <end position="413"/>
    </location>
</feature>
<organism evidence="2">
    <name type="scientific">marine metagenome</name>
    <dbReference type="NCBI Taxonomy" id="408172"/>
    <lineage>
        <taxon>unclassified sequences</taxon>
        <taxon>metagenomes</taxon>
        <taxon>ecological metagenomes</taxon>
    </lineage>
</organism>
<dbReference type="NCBIfam" id="TIGR04183">
    <property type="entry name" value="Por_Secre_tail"/>
    <property type="match status" value="1"/>
</dbReference>
<dbReference type="AlphaFoldDB" id="A0A382EIF6"/>
<dbReference type="InterPro" id="IPR026444">
    <property type="entry name" value="Secre_tail"/>
</dbReference>
<gene>
    <name evidence="2" type="ORF">METZ01_LOCUS203304</name>
</gene>
<dbReference type="Pfam" id="PF18962">
    <property type="entry name" value="Por_Secre_tail"/>
    <property type="match status" value="1"/>
</dbReference>
<evidence type="ECO:0000259" key="1">
    <source>
        <dbReference type="Pfam" id="PF18962"/>
    </source>
</evidence>
<protein>
    <recommendedName>
        <fullName evidence="1">Secretion system C-terminal sorting domain-containing protein</fullName>
    </recommendedName>
</protein>
<evidence type="ECO:0000313" key="2">
    <source>
        <dbReference type="EMBL" id="SVB50450.1"/>
    </source>
</evidence>
<proteinExistence type="predicted"/>
<accession>A0A382EIF6</accession>
<sequence length="419" mass="47313">MTFKVTSNYDISSINDKNKSILFQWDVDSDGDLDFIGEGDELWWSDNLDDFKSINNIDGKLLEVIVAQNSDTLSIVILRKKNNQNIIEWIEFDSSTGDFLSKWKNERNNSSQIQLIKADGNNGTIWLIEDNDHLIIDKNGIVAIEINQSDYPYKSSNNLSAILWSDRIEIIDLMEYYGNYESISLIDLENDGFVEIIALDAMGDIYAFDNNFLLKSGFPVKSNAIGPILAMDLLGDDSPELIHQDKLGIIQILDNEGNKIDQIATSSQLKGLGVYKGRHAIITTNDLILFKNDLNGFTNEWNYRFSTVDYSRYLIARSSGKPSFIIDQHQTYAYPNPSYNENVIFRIHIGLAENLNIEIFDIAGYLIESFSADISSSSNYIKEVHWDVSTIDSGIYIARVVAATSSNSEEKIIKVGVIK</sequence>